<proteinExistence type="predicted"/>
<accession>A0A7J7JU45</accession>
<name>A0A7J7JU45_BUGNE</name>
<feature type="compositionally biased region" description="Acidic residues" evidence="1">
    <location>
        <begin position="1"/>
        <end position="18"/>
    </location>
</feature>
<reference evidence="2" key="1">
    <citation type="submission" date="2020-06" db="EMBL/GenBank/DDBJ databases">
        <title>Draft genome of Bugula neritina, a colonial animal packing powerful symbionts and potential medicines.</title>
        <authorList>
            <person name="Rayko M."/>
        </authorList>
    </citation>
    <scope>NUCLEOTIDE SEQUENCE [LARGE SCALE GENOMIC DNA]</scope>
    <source>
        <strain evidence="2">Kwan_BN1</strain>
    </source>
</reference>
<dbReference type="AlphaFoldDB" id="A0A7J7JU45"/>
<comment type="caution">
    <text evidence="2">The sequence shown here is derived from an EMBL/GenBank/DDBJ whole genome shotgun (WGS) entry which is preliminary data.</text>
</comment>
<organism evidence="2 3">
    <name type="scientific">Bugula neritina</name>
    <name type="common">Brown bryozoan</name>
    <name type="synonym">Sertularia neritina</name>
    <dbReference type="NCBI Taxonomy" id="10212"/>
    <lineage>
        <taxon>Eukaryota</taxon>
        <taxon>Metazoa</taxon>
        <taxon>Spiralia</taxon>
        <taxon>Lophotrochozoa</taxon>
        <taxon>Bryozoa</taxon>
        <taxon>Gymnolaemata</taxon>
        <taxon>Cheilostomatida</taxon>
        <taxon>Flustrina</taxon>
        <taxon>Buguloidea</taxon>
        <taxon>Bugulidae</taxon>
        <taxon>Bugula</taxon>
    </lineage>
</organism>
<dbReference type="EMBL" id="VXIV02001887">
    <property type="protein sequence ID" value="KAF6028908.1"/>
    <property type="molecule type" value="Genomic_DNA"/>
</dbReference>
<protein>
    <submittedName>
        <fullName evidence="2">Uncharacterized protein</fullName>
    </submittedName>
</protein>
<evidence type="ECO:0000313" key="2">
    <source>
        <dbReference type="EMBL" id="KAF6028908.1"/>
    </source>
</evidence>
<keyword evidence="3" id="KW-1185">Reference proteome</keyword>
<feature type="region of interest" description="Disordered" evidence="1">
    <location>
        <begin position="1"/>
        <end position="21"/>
    </location>
</feature>
<evidence type="ECO:0000313" key="3">
    <source>
        <dbReference type="Proteomes" id="UP000593567"/>
    </source>
</evidence>
<gene>
    <name evidence="2" type="ORF">EB796_012780</name>
</gene>
<evidence type="ECO:0000256" key="1">
    <source>
        <dbReference type="SAM" id="MobiDB-lite"/>
    </source>
</evidence>
<dbReference type="Proteomes" id="UP000593567">
    <property type="component" value="Unassembled WGS sequence"/>
</dbReference>
<sequence>MEEEEEQKEEEQEQEQEEKDIGHILSQIDIKKLSCQDMKKLISQLVIHSDVKNPRSIWGVDEHKPCWWPKSQKFDTPWKIKDNQCVYRKHDAQEILSSALEWHKSNFKKTELK</sequence>